<comment type="caution">
    <text evidence="2">The sequence shown here is derived from an EMBL/GenBank/DDBJ whole genome shotgun (WGS) entry which is preliminary data.</text>
</comment>
<sequence>MDPVRYKKYLVDDEAPVPERTKRRPKRKDISEDIGDDEEAVASSSTTQYLTQEDNQDDPVSTASDDTMNQPISGPSSSPGEPVEEHLEDPTSPTLDQKPTKEQVELLLLALKLKHGLTNSALEDIMHLINFSAGPGGELAGSRDC</sequence>
<keyword evidence="3" id="KW-1185">Reference proteome</keyword>
<organism evidence="2 3">
    <name type="scientific">Labeo rohita</name>
    <name type="common">Indian major carp</name>
    <name type="synonym">Cyprinus rohita</name>
    <dbReference type="NCBI Taxonomy" id="84645"/>
    <lineage>
        <taxon>Eukaryota</taxon>
        <taxon>Metazoa</taxon>
        <taxon>Chordata</taxon>
        <taxon>Craniata</taxon>
        <taxon>Vertebrata</taxon>
        <taxon>Euteleostomi</taxon>
        <taxon>Actinopterygii</taxon>
        <taxon>Neopterygii</taxon>
        <taxon>Teleostei</taxon>
        <taxon>Ostariophysi</taxon>
        <taxon>Cypriniformes</taxon>
        <taxon>Cyprinidae</taxon>
        <taxon>Labeoninae</taxon>
        <taxon>Labeonini</taxon>
        <taxon>Labeo</taxon>
    </lineage>
</organism>
<name>A0A498P087_LABRO</name>
<evidence type="ECO:0000313" key="3">
    <source>
        <dbReference type="Proteomes" id="UP000290572"/>
    </source>
</evidence>
<gene>
    <name evidence="2" type="ORF">ROHU_001888</name>
</gene>
<accession>A0A498P087</accession>
<evidence type="ECO:0000256" key="1">
    <source>
        <dbReference type="SAM" id="MobiDB-lite"/>
    </source>
</evidence>
<proteinExistence type="predicted"/>
<protein>
    <submittedName>
        <fullName evidence="2">Uncharacterized protein</fullName>
    </submittedName>
</protein>
<dbReference type="AlphaFoldDB" id="A0A498P087"/>
<dbReference type="Proteomes" id="UP000290572">
    <property type="component" value="Unassembled WGS sequence"/>
</dbReference>
<feature type="region of interest" description="Disordered" evidence="1">
    <location>
        <begin position="1"/>
        <end position="99"/>
    </location>
</feature>
<feature type="compositionally biased region" description="Low complexity" evidence="1">
    <location>
        <begin position="71"/>
        <end position="81"/>
    </location>
</feature>
<reference evidence="2 3" key="1">
    <citation type="submission" date="2018-03" db="EMBL/GenBank/DDBJ databases">
        <title>Draft genome sequence of Rohu Carp (Labeo rohita).</title>
        <authorList>
            <person name="Das P."/>
            <person name="Kushwaha B."/>
            <person name="Joshi C.G."/>
            <person name="Kumar D."/>
            <person name="Nagpure N.S."/>
            <person name="Sahoo L."/>
            <person name="Das S.P."/>
            <person name="Bit A."/>
            <person name="Patnaik S."/>
            <person name="Meher P.K."/>
            <person name="Jayasankar P."/>
            <person name="Koringa P.G."/>
            <person name="Patel N.V."/>
            <person name="Hinsu A.T."/>
            <person name="Kumar R."/>
            <person name="Pandey M."/>
            <person name="Agarwal S."/>
            <person name="Srivastava S."/>
            <person name="Singh M."/>
            <person name="Iquebal M.A."/>
            <person name="Jaiswal S."/>
            <person name="Angadi U.B."/>
            <person name="Kumar N."/>
            <person name="Raza M."/>
            <person name="Shah T.M."/>
            <person name="Rai A."/>
            <person name="Jena J.K."/>
        </authorList>
    </citation>
    <scope>NUCLEOTIDE SEQUENCE [LARGE SCALE GENOMIC DNA]</scope>
    <source>
        <strain evidence="2">DASCIFA01</strain>
        <tissue evidence="2">Testis</tissue>
    </source>
</reference>
<evidence type="ECO:0000313" key="2">
    <source>
        <dbReference type="EMBL" id="RXN37615.1"/>
    </source>
</evidence>
<dbReference type="EMBL" id="QBIY01005606">
    <property type="protein sequence ID" value="RXN37615.1"/>
    <property type="molecule type" value="Genomic_DNA"/>
</dbReference>
<feature type="compositionally biased region" description="Polar residues" evidence="1">
    <location>
        <begin position="42"/>
        <end position="70"/>
    </location>
</feature>